<evidence type="ECO:0000313" key="4">
    <source>
        <dbReference type="Proteomes" id="UP000242188"/>
    </source>
</evidence>
<evidence type="ECO:0000256" key="1">
    <source>
        <dbReference type="SAM" id="MobiDB-lite"/>
    </source>
</evidence>
<keyword evidence="4" id="KW-1185">Reference proteome</keyword>
<dbReference type="Gene3D" id="3.30.160.60">
    <property type="entry name" value="Classic Zinc Finger"/>
    <property type="match status" value="1"/>
</dbReference>
<dbReference type="Pfam" id="PF00643">
    <property type="entry name" value="zf-B_box"/>
    <property type="match status" value="1"/>
</dbReference>
<gene>
    <name evidence="3" type="ORF">KP79_PYT19790</name>
</gene>
<sequence>MLGLLQDTRPTHTSVHHKEVDTPISPTTAKKHFHDNTKTDDQAIQHQVKKNLRTNVYYAVDNVTPPDNCRRVFIYFVRTVWTLTSVIEISAIKKVGSDKPEQIPTACPKHPGKELDTYCLDHNVLCCMMCVTLAHRACPNLNLLDDVANGPMVDRGLVESELNKVKQETKIIVDEDNLSLIALDSEHQTMTNRMTAIIKKAKNKLDFLHGRFQSSLDDTYNRNKSTRNFKQIWITQINCWR</sequence>
<dbReference type="InterPro" id="IPR000315">
    <property type="entry name" value="Znf_B-box"/>
</dbReference>
<dbReference type="EMBL" id="NEDP02005331">
    <property type="protein sequence ID" value="OWF41928.1"/>
    <property type="molecule type" value="Genomic_DNA"/>
</dbReference>
<protein>
    <recommendedName>
        <fullName evidence="2">B box-type domain-containing protein</fullName>
    </recommendedName>
</protein>
<evidence type="ECO:0000259" key="2">
    <source>
        <dbReference type="Pfam" id="PF00643"/>
    </source>
</evidence>
<organism evidence="3 4">
    <name type="scientific">Mizuhopecten yessoensis</name>
    <name type="common">Japanese scallop</name>
    <name type="synonym">Patinopecten yessoensis</name>
    <dbReference type="NCBI Taxonomy" id="6573"/>
    <lineage>
        <taxon>Eukaryota</taxon>
        <taxon>Metazoa</taxon>
        <taxon>Spiralia</taxon>
        <taxon>Lophotrochozoa</taxon>
        <taxon>Mollusca</taxon>
        <taxon>Bivalvia</taxon>
        <taxon>Autobranchia</taxon>
        <taxon>Pteriomorphia</taxon>
        <taxon>Pectinida</taxon>
        <taxon>Pectinoidea</taxon>
        <taxon>Pectinidae</taxon>
        <taxon>Mizuhopecten</taxon>
    </lineage>
</organism>
<feature type="domain" description="B box-type" evidence="2">
    <location>
        <begin position="105"/>
        <end position="136"/>
    </location>
</feature>
<dbReference type="AlphaFoldDB" id="A0A210PZL9"/>
<dbReference type="SUPFAM" id="SSF57845">
    <property type="entry name" value="B-box zinc-binding domain"/>
    <property type="match status" value="1"/>
</dbReference>
<dbReference type="Proteomes" id="UP000242188">
    <property type="component" value="Unassembled WGS sequence"/>
</dbReference>
<dbReference type="GO" id="GO:0008270">
    <property type="term" value="F:zinc ion binding"/>
    <property type="evidence" value="ECO:0007669"/>
    <property type="project" value="InterPro"/>
</dbReference>
<name>A0A210PZL9_MIZYE</name>
<evidence type="ECO:0000313" key="3">
    <source>
        <dbReference type="EMBL" id="OWF41928.1"/>
    </source>
</evidence>
<reference evidence="3 4" key="1">
    <citation type="journal article" date="2017" name="Nat. Ecol. Evol.">
        <title>Scallop genome provides insights into evolution of bilaterian karyotype and development.</title>
        <authorList>
            <person name="Wang S."/>
            <person name="Zhang J."/>
            <person name="Jiao W."/>
            <person name="Li J."/>
            <person name="Xun X."/>
            <person name="Sun Y."/>
            <person name="Guo X."/>
            <person name="Huan P."/>
            <person name="Dong B."/>
            <person name="Zhang L."/>
            <person name="Hu X."/>
            <person name="Sun X."/>
            <person name="Wang J."/>
            <person name="Zhao C."/>
            <person name="Wang Y."/>
            <person name="Wang D."/>
            <person name="Huang X."/>
            <person name="Wang R."/>
            <person name="Lv J."/>
            <person name="Li Y."/>
            <person name="Zhang Z."/>
            <person name="Liu B."/>
            <person name="Lu W."/>
            <person name="Hui Y."/>
            <person name="Liang J."/>
            <person name="Zhou Z."/>
            <person name="Hou R."/>
            <person name="Li X."/>
            <person name="Liu Y."/>
            <person name="Li H."/>
            <person name="Ning X."/>
            <person name="Lin Y."/>
            <person name="Zhao L."/>
            <person name="Xing Q."/>
            <person name="Dou J."/>
            <person name="Li Y."/>
            <person name="Mao J."/>
            <person name="Guo H."/>
            <person name="Dou H."/>
            <person name="Li T."/>
            <person name="Mu C."/>
            <person name="Jiang W."/>
            <person name="Fu Q."/>
            <person name="Fu X."/>
            <person name="Miao Y."/>
            <person name="Liu J."/>
            <person name="Yu Q."/>
            <person name="Li R."/>
            <person name="Liao H."/>
            <person name="Li X."/>
            <person name="Kong Y."/>
            <person name="Jiang Z."/>
            <person name="Chourrout D."/>
            <person name="Li R."/>
            <person name="Bao Z."/>
        </authorList>
    </citation>
    <scope>NUCLEOTIDE SEQUENCE [LARGE SCALE GENOMIC DNA]</scope>
    <source>
        <strain evidence="3 4">PY_sf001</strain>
    </source>
</reference>
<accession>A0A210PZL9</accession>
<dbReference type="CDD" id="cd19756">
    <property type="entry name" value="Bbox2"/>
    <property type="match status" value="1"/>
</dbReference>
<proteinExistence type="predicted"/>
<comment type="caution">
    <text evidence="3">The sequence shown here is derived from an EMBL/GenBank/DDBJ whole genome shotgun (WGS) entry which is preliminary data.</text>
</comment>
<feature type="region of interest" description="Disordered" evidence="1">
    <location>
        <begin position="1"/>
        <end position="42"/>
    </location>
</feature>